<organism evidence="19 20">
    <name type="scientific">Orthonyx spaldingii</name>
    <name type="common">Chowchilla</name>
    <dbReference type="NCBI Taxonomy" id="38397"/>
    <lineage>
        <taxon>Eukaryota</taxon>
        <taxon>Metazoa</taxon>
        <taxon>Chordata</taxon>
        <taxon>Craniata</taxon>
        <taxon>Vertebrata</taxon>
        <taxon>Euteleostomi</taxon>
        <taxon>Archelosauria</taxon>
        <taxon>Archosauria</taxon>
        <taxon>Dinosauria</taxon>
        <taxon>Saurischia</taxon>
        <taxon>Theropoda</taxon>
        <taxon>Coelurosauria</taxon>
        <taxon>Aves</taxon>
        <taxon>Neognathae</taxon>
        <taxon>Neoaves</taxon>
        <taxon>Telluraves</taxon>
        <taxon>Australaves</taxon>
        <taxon>Passeriformes</taxon>
        <taxon>Corvoidea</taxon>
        <taxon>Orthonychidae</taxon>
        <taxon>Orthonyx</taxon>
    </lineage>
</organism>
<dbReference type="Pfam" id="PF18112">
    <property type="entry name" value="Zn-C2H2_12"/>
    <property type="match status" value="1"/>
</dbReference>
<feature type="coiled-coil region" evidence="17">
    <location>
        <begin position="312"/>
        <end position="346"/>
    </location>
</feature>
<dbReference type="GO" id="GO:0016605">
    <property type="term" value="C:PML body"/>
    <property type="evidence" value="ECO:0007669"/>
    <property type="project" value="TreeGrafter"/>
</dbReference>
<protein>
    <recommendedName>
        <fullName evidence="14">Calcium-binding and coiled-coil domain-containing protein 2</fullName>
    </recommendedName>
    <alternativeName>
        <fullName evidence="15">Nuclear domain 10 protein NDP52</fullName>
    </alternativeName>
</protein>
<evidence type="ECO:0000256" key="3">
    <source>
        <dbReference type="ARBA" id="ARBA00022490"/>
    </source>
</evidence>
<gene>
    <name evidence="19" type="primary">Calcoco2</name>
    <name evidence="19" type="ORF">ORTSPA_R12698</name>
</gene>
<evidence type="ECO:0000256" key="2">
    <source>
        <dbReference type="ARBA" id="ARBA00004556"/>
    </source>
</evidence>
<dbReference type="Gene3D" id="2.60.40.2840">
    <property type="match status" value="1"/>
</dbReference>
<feature type="coiled-coil region" evidence="17">
    <location>
        <begin position="126"/>
        <end position="282"/>
    </location>
</feature>
<proteinExistence type="inferred from homology"/>
<evidence type="ECO:0000256" key="10">
    <source>
        <dbReference type="ARBA" id="ARBA00023212"/>
    </source>
</evidence>
<dbReference type="InterPro" id="IPR051002">
    <property type="entry name" value="UBA_autophagy_assoc_protein"/>
</dbReference>
<evidence type="ECO:0000256" key="12">
    <source>
        <dbReference type="ARBA" id="ARBA00037854"/>
    </source>
</evidence>
<comment type="caution">
    <text evidence="19">The sequence shown here is derived from an EMBL/GenBank/DDBJ whole genome shotgun (WGS) entry which is preliminary data.</text>
</comment>
<dbReference type="GO" id="GO:1901098">
    <property type="term" value="P:positive regulation of autophagosome maturation"/>
    <property type="evidence" value="ECO:0007669"/>
    <property type="project" value="TreeGrafter"/>
</dbReference>
<feature type="non-terminal residue" evidence="19">
    <location>
        <position position="434"/>
    </location>
</feature>
<keyword evidence="20" id="KW-1185">Reference proteome</keyword>
<evidence type="ECO:0000256" key="14">
    <source>
        <dbReference type="ARBA" id="ARBA00040931"/>
    </source>
</evidence>
<comment type="similarity">
    <text evidence="13">Belongs to the CALCOCO family.</text>
</comment>
<evidence type="ECO:0000256" key="15">
    <source>
        <dbReference type="ARBA" id="ARBA00041519"/>
    </source>
</evidence>
<dbReference type="PROSITE" id="PS51905">
    <property type="entry name" value="ZF_UBZ1"/>
    <property type="match status" value="1"/>
</dbReference>
<evidence type="ECO:0000256" key="11">
    <source>
        <dbReference type="ARBA" id="ARBA00023329"/>
    </source>
</evidence>
<evidence type="ECO:0000256" key="5">
    <source>
        <dbReference type="ARBA" id="ARBA00022771"/>
    </source>
</evidence>
<keyword evidence="10" id="KW-0206">Cytoskeleton</keyword>
<dbReference type="GO" id="GO:0031410">
    <property type="term" value="C:cytoplasmic vesicle"/>
    <property type="evidence" value="ECO:0007669"/>
    <property type="project" value="UniProtKB-KW"/>
</dbReference>
<dbReference type="FunFam" id="2.60.40.2840:FF:000002">
    <property type="entry name" value="Tax1-binding protein 1 isoform 2"/>
    <property type="match status" value="1"/>
</dbReference>
<keyword evidence="9" id="KW-0472">Membrane</keyword>
<evidence type="ECO:0000256" key="17">
    <source>
        <dbReference type="SAM" id="Coils"/>
    </source>
</evidence>
<evidence type="ECO:0000313" key="20">
    <source>
        <dbReference type="Proteomes" id="UP000526602"/>
    </source>
</evidence>
<evidence type="ECO:0000313" key="19">
    <source>
        <dbReference type="EMBL" id="NXC11477.1"/>
    </source>
</evidence>
<reference evidence="19 20" key="1">
    <citation type="submission" date="2019-09" db="EMBL/GenBank/DDBJ databases">
        <title>Bird 10,000 Genomes (B10K) Project - Family phase.</title>
        <authorList>
            <person name="Zhang G."/>
        </authorList>
    </citation>
    <scope>NUCLEOTIDE SEQUENCE [LARGE SCALE GENOMIC DNA]</scope>
    <source>
        <strain evidence="19">B10K-DU-029-32</strain>
        <tissue evidence="19">Liver or heart</tissue>
    </source>
</reference>
<keyword evidence="5 16" id="KW-0863">Zinc-finger</keyword>
<feature type="non-terminal residue" evidence="19">
    <location>
        <position position="1"/>
    </location>
</feature>
<dbReference type="PANTHER" id="PTHR31915">
    <property type="entry name" value="SKICH DOMAIN-CONTAINING PROTEIN"/>
    <property type="match status" value="1"/>
</dbReference>
<evidence type="ECO:0000256" key="1">
    <source>
        <dbReference type="ARBA" id="ARBA00004245"/>
    </source>
</evidence>
<dbReference type="InterPro" id="IPR041611">
    <property type="entry name" value="SKICH"/>
</dbReference>
<name>A0A7K8H542_ORTSP</name>
<dbReference type="EMBL" id="VZTJ01006694">
    <property type="protein sequence ID" value="NXC11477.1"/>
    <property type="molecule type" value="Genomic_DNA"/>
</dbReference>
<dbReference type="Proteomes" id="UP000526602">
    <property type="component" value="Unassembled WGS sequence"/>
</dbReference>
<dbReference type="Gene3D" id="1.10.287.1490">
    <property type="match status" value="1"/>
</dbReference>
<dbReference type="AlphaFoldDB" id="A0A7K8H542"/>
<dbReference type="GO" id="GO:0048471">
    <property type="term" value="C:perinuclear region of cytoplasm"/>
    <property type="evidence" value="ECO:0007669"/>
    <property type="project" value="UniProtKB-SubCell"/>
</dbReference>
<dbReference type="GO" id="GO:0098792">
    <property type="term" value="P:xenophagy"/>
    <property type="evidence" value="ECO:0007669"/>
    <property type="project" value="TreeGrafter"/>
</dbReference>
<evidence type="ECO:0000256" key="4">
    <source>
        <dbReference type="ARBA" id="ARBA00022723"/>
    </source>
</evidence>
<comment type="subcellular location">
    <subcellularLocation>
        <location evidence="1">Cytoplasm</location>
        <location evidence="1">Cytoskeleton</location>
    </subcellularLocation>
    <subcellularLocation>
        <location evidence="2">Cytoplasm</location>
        <location evidence="2">Perinuclear region</location>
    </subcellularLocation>
    <subcellularLocation>
        <location evidence="12">Cytoplasmic vesicle</location>
        <location evidence="12">Autophagosome membrane</location>
        <topology evidence="12">Peripheral membrane protein</topology>
    </subcellularLocation>
</comment>
<keyword evidence="8 17" id="KW-0175">Coiled coil</keyword>
<accession>A0A7K8H542</accession>
<dbReference type="Gene3D" id="6.20.250.40">
    <property type="match status" value="1"/>
</dbReference>
<evidence type="ECO:0000256" key="16">
    <source>
        <dbReference type="PROSITE-ProRule" id="PRU01253"/>
    </source>
</evidence>
<evidence type="ECO:0000256" key="13">
    <source>
        <dbReference type="ARBA" id="ARBA00037963"/>
    </source>
</evidence>
<evidence type="ECO:0000256" key="8">
    <source>
        <dbReference type="ARBA" id="ARBA00023054"/>
    </source>
</evidence>
<dbReference type="InterPro" id="IPR041641">
    <property type="entry name" value="CALCOCO1/2_Zn_UBZ1"/>
</dbReference>
<keyword evidence="6" id="KW-0862">Zinc</keyword>
<evidence type="ECO:0000256" key="6">
    <source>
        <dbReference type="ARBA" id="ARBA00022833"/>
    </source>
</evidence>
<dbReference type="CDD" id="cd21968">
    <property type="entry name" value="Zn-C2H2_CALCOCO2"/>
    <property type="match status" value="1"/>
</dbReference>
<evidence type="ECO:0000256" key="9">
    <source>
        <dbReference type="ARBA" id="ARBA00023136"/>
    </source>
</evidence>
<keyword evidence="4" id="KW-0479">Metal-binding</keyword>
<keyword evidence="7" id="KW-0072">Autophagy</keyword>
<keyword evidence="11" id="KW-0968">Cytoplasmic vesicle</keyword>
<evidence type="ECO:0000256" key="7">
    <source>
        <dbReference type="ARBA" id="ARBA00023006"/>
    </source>
</evidence>
<dbReference type="CDD" id="cd21969">
    <property type="entry name" value="Zn-C2H2_TAX1BP1_rpt1"/>
    <property type="match status" value="1"/>
</dbReference>
<dbReference type="GO" id="GO:0005856">
    <property type="term" value="C:cytoskeleton"/>
    <property type="evidence" value="ECO:0007669"/>
    <property type="project" value="UniProtKB-SubCell"/>
</dbReference>
<dbReference type="Pfam" id="PF17751">
    <property type="entry name" value="SKICH"/>
    <property type="match status" value="1"/>
</dbReference>
<dbReference type="PANTHER" id="PTHR31915:SF4">
    <property type="entry name" value="CALCIUM-BINDING AND COILED-COIL DOMAIN-CONTAINING PROTEIN 2"/>
    <property type="match status" value="1"/>
</dbReference>
<keyword evidence="3" id="KW-0963">Cytoplasm</keyword>
<evidence type="ECO:0000259" key="18">
    <source>
        <dbReference type="PROSITE" id="PS51905"/>
    </source>
</evidence>
<dbReference type="GO" id="GO:0008270">
    <property type="term" value="F:zinc ion binding"/>
    <property type="evidence" value="ECO:0007669"/>
    <property type="project" value="UniProtKB-KW"/>
</dbReference>
<sequence>EEPPGSCVLLDRCQFSQVVFTDVEKFYVPGTDVTCHYSLTPGITPRGKDWVGIFQVGWKTTREYFTFLWAPVPAAGAVRQQLLFKAYYLPRDEEHYQFCYVDEDGAVRGASVPFQFRPEADDDIVLVTTQAEVEEVELKNQTLRRENEELREQNLGLQQQLKKTKELQETLESLRSSSERLELELNSLRTENRGLREQGGCREQELQRLKEQIQGISSDKESLEGRLRTALERLDQLQAKVSGYEKEVENLSRADQEKTKQLENLKGENQELLKTTAQHQVKPLLRQGTAPGLAQSLENLRNFRKTEMPTELKEHQGLLQALREEKDAVERENQELRDEAAALRAELNPRPAAAPGPLLFGNPYSDAGGNLGAGAEASLRTCPMCEEVFPEDLGPGPFEEHVQSHLVECPICSESFDRGQPQVFEDHVFCHVLE</sequence>
<dbReference type="GO" id="GO:0000421">
    <property type="term" value="C:autophagosome membrane"/>
    <property type="evidence" value="ECO:0007669"/>
    <property type="project" value="UniProtKB-SubCell"/>
</dbReference>
<feature type="domain" description="UBZ1-type" evidence="18">
    <location>
        <begin position="379"/>
        <end position="405"/>
    </location>
</feature>